<keyword evidence="2" id="KW-0808">Transferase</keyword>
<dbReference type="Pfam" id="PF13508">
    <property type="entry name" value="Acetyltransf_7"/>
    <property type="match status" value="1"/>
</dbReference>
<reference evidence="2 3" key="1">
    <citation type="submission" date="2019-12" db="EMBL/GenBank/DDBJ databases">
        <authorList>
            <person name="Li M."/>
        </authorList>
    </citation>
    <scope>NUCLEOTIDE SEQUENCE [LARGE SCALE GENOMIC DNA]</scope>
    <source>
        <strain evidence="2 3">GBMRC 2046</strain>
    </source>
</reference>
<keyword evidence="3" id="KW-1185">Reference proteome</keyword>
<dbReference type="AlphaFoldDB" id="A0A7X3LV99"/>
<dbReference type="InterPro" id="IPR000182">
    <property type="entry name" value="GNAT_dom"/>
</dbReference>
<comment type="caution">
    <text evidence="2">The sequence shown here is derived from an EMBL/GenBank/DDBJ whole genome shotgun (WGS) entry which is preliminary data.</text>
</comment>
<proteinExistence type="predicted"/>
<organism evidence="2 3">
    <name type="scientific">Stappia sediminis</name>
    <dbReference type="NCBI Taxonomy" id="2692190"/>
    <lineage>
        <taxon>Bacteria</taxon>
        <taxon>Pseudomonadati</taxon>
        <taxon>Pseudomonadota</taxon>
        <taxon>Alphaproteobacteria</taxon>
        <taxon>Hyphomicrobiales</taxon>
        <taxon>Stappiaceae</taxon>
        <taxon>Stappia</taxon>
    </lineage>
</organism>
<dbReference type="PROSITE" id="PS51186">
    <property type="entry name" value="GNAT"/>
    <property type="match status" value="1"/>
</dbReference>
<dbReference type="CDD" id="cd04301">
    <property type="entry name" value="NAT_SF"/>
    <property type="match status" value="1"/>
</dbReference>
<dbReference type="RefSeq" id="WP_160776035.1">
    <property type="nucleotide sequence ID" value="NZ_WUMV01000006.1"/>
</dbReference>
<evidence type="ECO:0000259" key="1">
    <source>
        <dbReference type="PROSITE" id="PS51186"/>
    </source>
</evidence>
<dbReference type="Proteomes" id="UP000433101">
    <property type="component" value="Unassembled WGS sequence"/>
</dbReference>
<sequence>MIEIRDEALWDHDAREELLDRAFGLSRFEKTSERLREGRVPAIALSAFRHDGDGRETLVASVRLWNAETADGRPVLLLGPLAVDESCRGFGIGARLMRTALNRAAVAGHSAVVLVGDAPYYGRFGFSSALTLGLDLPGPVERERFLALELAEGALDGAMGCLCPTGLLGDASVAASDEDFDALFVRPWPPAR</sequence>
<gene>
    <name evidence="2" type="ORF">GR183_12765</name>
</gene>
<dbReference type="Gene3D" id="3.40.630.30">
    <property type="match status" value="1"/>
</dbReference>
<name>A0A7X3LV99_9HYPH</name>
<feature type="domain" description="N-acetyltransferase" evidence="1">
    <location>
        <begin position="2"/>
        <end position="147"/>
    </location>
</feature>
<evidence type="ECO:0000313" key="3">
    <source>
        <dbReference type="Proteomes" id="UP000433101"/>
    </source>
</evidence>
<dbReference type="GO" id="GO:0016747">
    <property type="term" value="F:acyltransferase activity, transferring groups other than amino-acyl groups"/>
    <property type="evidence" value="ECO:0007669"/>
    <property type="project" value="InterPro"/>
</dbReference>
<evidence type="ECO:0000313" key="2">
    <source>
        <dbReference type="EMBL" id="MXN65780.1"/>
    </source>
</evidence>
<dbReference type="SUPFAM" id="SSF55729">
    <property type="entry name" value="Acyl-CoA N-acyltransferases (Nat)"/>
    <property type="match status" value="1"/>
</dbReference>
<dbReference type="InterPro" id="IPR016181">
    <property type="entry name" value="Acyl_CoA_acyltransferase"/>
</dbReference>
<protein>
    <submittedName>
        <fullName evidence="2">GNAT family N-acetyltransferase</fullName>
    </submittedName>
</protein>
<dbReference type="EMBL" id="WUMV01000006">
    <property type="protein sequence ID" value="MXN65780.1"/>
    <property type="molecule type" value="Genomic_DNA"/>
</dbReference>
<accession>A0A7X3LV99</accession>